<protein>
    <submittedName>
        <fullName evidence="1">Uncharacterized protein</fullName>
    </submittedName>
</protein>
<comment type="caution">
    <text evidence="1">The sequence shown here is derived from an EMBL/GenBank/DDBJ whole genome shotgun (WGS) entry which is preliminary data.</text>
</comment>
<dbReference type="AlphaFoldDB" id="A0A2G1WFP7"/>
<proteinExistence type="predicted"/>
<accession>A0A2G1WFP7</accession>
<dbReference type="Proteomes" id="UP000222824">
    <property type="component" value="Unassembled WGS sequence"/>
</dbReference>
<evidence type="ECO:0000313" key="2">
    <source>
        <dbReference type="Proteomes" id="UP000222824"/>
    </source>
</evidence>
<sequence length="349" mass="38418">MVVMGITPRPMMNTHRDMPMMVAEALVATPAVTHVTHARQGRHSDVQLRCRIDGEPTDVTVLTSSKRPDRAIQAAAAATQRDRRHIIVTRNAQVGARVNHWLRSPVAESTDDGLRFYDRTPEIKHDGAIVVTADETEPPAWWVRGTDADSDRDRVYELRSAGRVLATADLDDGTIALNENNWTTVEPQYRPTAGPAVTPTTEYRAASETATWRPVMCPVTVESTTPLTESTVYALSEEPDDGITLVDDPAQRDEWAATTESTQAAVLVEQVLTQYTVKSPGTGISYDELFAVTKRHAEAADCAPLYKNFFSEALSAEPSVTTKRVAEDGEFQRQVRGRTWAVPSSEASE</sequence>
<organism evidence="1 2">
    <name type="scientific">Halorubrum persicum</name>
    <dbReference type="NCBI Taxonomy" id="1383844"/>
    <lineage>
        <taxon>Archaea</taxon>
        <taxon>Methanobacteriati</taxon>
        <taxon>Methanobacteriota</taxon>
        <taxon>Stenosarchaea group</taxon>
        <taxon>Halobacteria</taxon>
        <taxon>Halobacteriales</taxon>
        <taxon>Haloferacaceae</taxon>
        <taxon>Halorubrum</taxon>
    </lineage>
</organism>
<name>A0A2G1WFP7_9EURY</name>
<reference evidence="1 2" key="1">
    <citation type="journal article" date="2014" name="Front. Microbiol.">
        <title>Population and genomic analysis of the genus Halorubrum.</title>
        <authorList>
            <person name="Fullmer M.S."/>
            <person name="Soucy S.M."/>
            <person name="Swithers K.S."/>
            <person name="Makkay A.M."/>
            <person name="Wheeler R."/>
            <person name="Ventosa A."/>
            <person name="Gogarten J.P."/>
            <person name="Papke R.T."/>
        </authorList>
    </citation>
    <scope>NUCLEOTIDE SEQUENCE [LARGE SCALE GENOMIC DNA]</scope>
    <source>
        <strain evidence="1 2">C49</strain>
    </source>
</reference>
<keyword evidence="2" id="KW-1185">Reference proteome</keyword>
<gene>
    <name evidence="1" type="ORF">DJ69_15250</name>
</gene>
<evidence type="ECO:0000313" key="1">
    <source>
        <dbReference type="EMBL" id="PHQ37780.1"/>
    </source>
</evidence>
<dbReference type="EMBL" id="NHOA01000140">
    <property type="protein sequence ID" value="PHQ37780.1"/>
    <property type="molecule type" value="Genomic_DNA"/>
</dbReference>